<dbReference type="PANTHER" id="PTHR47163">
    <property type="entry name" value="DDE_TNP_IS1595 DOMAIN-CONTAINING PROTEIN"/>
    <property type="match status" value="1"/>
</dbReference>
<dbReference type="PANTHER" id="PTHR47163:SF2">
    <property type="entry name" value="SI:DKEY-17M8.2"/>
    <property type="match status" value="1"/>
</dbReference>
<proteinExistence type="predicted"/>
<dbReference type="RefSeq" id="XP_009066431.1">
    <property type="nucleotide sequence ID" value="XM_009068183.1"/>
</dbReference>
<dbReference type="OrthoDB" id="6140998at2759"/>
<organism evidence="1 2">
    <name type="scientific">Lottia gigantea</name>
    <name type="common">Giant owl limpet</name>
    <dbReference type="NCBI Taxonomy" id="225164"/>
    <lineage>
        <taxon>Eukaryota</taxon>
        <taxon>Metazoa</taxon>
        <taxon>Spiralia</taxon>
        <taxon>Lophotrochozoa</taxon>
        <taxon>Mollusca</taxon>
        <taxon>Gastropoda</taxon>
        <taxon>Patellogastropoda</taxon>
        <taxon>Lottioidea</taxon>
        <taxon>Lottiidae</taxon>
        <taxon>Lottia</taxon>
    </lineage>
</organism>
<dbReference type="EMBL" id="KB203854">
    <property type="protein sequence ID" value="ESO82626.1"/>
    <property type="molecule type" value="Genomic_DNA"/>
</dbReference>
<dbReference type="AlphaFoldDB" id="V3ZP60"/>
<name>V3ZP60_LOTGI</name>
<sequence length="58" mass="6697">WAAYNNLGNLGYIHQTVNHTQNFVNPVKGIQLTEGMWQKAKNKMKTMHGTSREFIADY</sequence>
<dbReference type="HOGENOM" id="CLU_044348_6_1_1"/>
<dbReference type="CTD" id="20253248"/>
<dbReference type="InterPro" id="IPR053164">
    <property type="entry name" value="IS1016-like_transposase"/>
</dbReference>
<protein>
    <recommendedName>
        <fullName evidence="3">ISXO2-like transposase domain-containing protein</fullName>
    </recommendedName>
</protein>
<dbReference type="Proteomes" id="UP000030746">
    <property type="component" value="Unassembled WGS sequence"/>
</dbReference>
<feature type="non-terminal residue" evidence="1">
    <location>
        <position position="1"/>
    </location>
</feature>
<dbReference type="KEGG" id="lgi:LOTGIDRAFT_98649"/>
<dbReference type="GeneID" id="20253248"/>
<evidence type="ECO:0000313" key="2">
    <source>
        <dbReference type="Proteomes" id="UP000030746"/>
    </source>
</evidence>
<accession>V3ZP60</accession>
<feature type="non-terminal residue" evidence="1">
    <location>
        <position position="58"/>
    </location>
</feature>
<reference evidence="1 2" key="1">
    <citation type="journal article" date="2013" name="Nature">
        <title>Insights into bilaterian evolution from three spiralian genomes.</title>
        <authorList>
            <person name="Simakov O."/>
            <person name="Marletaz F."/>
            <person name="Cho S.J."/>
            <person name="Edsinger-Gonzales E."/>
            <person name="Havlak P."/>
            <person name="Hellsten U."/>
            <person name="Kuo D.H."/>
            <person name="Larsson T."/>
            <person name="Lv J."/>
            <person name="Arendt D."/>
            <person name="Savage R."/>
            <person name="Osoegawa K."/>
            <person name="de Jong P."/>
            <person name="Grimwood J."/>
            <person name="Chapman J.A."/>
            <person name="Shapiro H."/>
            <person name="Aerts A."/>
            <person name="Otillar R.P."/>
            <person name="Terry A.Y."/>
            <person name="Boore J.L."/>
            <person name="Grigoriev I.V."/>
            <person name="Lindberg D.R."/>
            <person name="Seaver E.C."/>
            <person name="Weisblat D.A."/>
            <person name="Putnam N.H."/>
            <person name="Rokhsar D.S."/>
        </authorList>
    </citation>
    <scope>NUCLEOTIDE SEQUENCE [LARGE SCALE GENOMIC DNA]</scope>
</reference>
<gene>
    <name evidence="1" type="ORF">LOTGIDRAFT_98649</name>
</gene>
<evidence type="ECO:0008006" key="3">
    <source>
        <dbReference type="Google" id="ProtNLM"/>
    </source>
</evidence>
<keyword evidence="2" id="KW-1185">Reference proteome</keyword>
<evidence type="ECO:0000313" key="1">
    <source>
        <dbReference type="EMBL" id="ESO82626.1"/>
    </source>
</evidence>